<keyword evidence="3 5" id="KW-1133">Transmembrane helix</keyword>
<gene>
    <name evidence="7" type="primary">LOC101852108</name>
</gene>
<feature type="transmembrane region" description="Helical" evidence="5">
    <location>
        <begin position="12"/>
        <end position="35"/>
    </location>
</feature>
<keyword evidence="2 5" id="KW-0812">Transmembrane</keyword>
<organism evidence="6 7">
    <name type="scientific">Aplysia californica</name>
    <name type="common">California sea hare</name>
    <dbReference type="NCBI Taxonomy" id="6500"/>
    <lineage>
        <taxon>Eukaryota</taxon>
        <taxon>Metazoa</taxon>
        <taxon>Spiralia</taxon>
        <taxon>Lophotrochozoa</taxon>
        <taxon>Mollusca</taxon>
        <taxon>Gastropoda</taxon>
        <taxon>Heterobranchia</taxon>
        <taxon>Euthyneura</taxon>
        <taxon>Tectipleura</taxon>
        <taxon>Aplysiida</taxon>
        <taxon>Aplysioidea</taxon>
        <taxon>Aplysiidae</taxon>
        <taxon>Aplysia</taxon>
    </lineage>
</organism>
<comment type="subcellular location">
    <subcellularLocation>
        <location evidence="1">Membrane</location>
        <topology evidence="1">Multi-pass membrane protein</topology>
    </subcellularLocation>
</comment>
<evidence type="ECO:0000313" key="7">
    <source>
        <dbReference type="RefSeq" id="XP_005104357.1"/>
    </source>
</evidence>
<dbReference type="Gene3D" id="1.20.140.150">
    <property type="match status" value="1"/>
</dbReference>
<evidence type="ECO:0000256" key="5">
    <source>
        <dbReference type="SAM" id="Phobius"/>
    </source>
</evidence>
<evidence type="ECO:0000256" key="4">
    <source>
        <dbReference type="ARBA" id="ARBA00023136"/>
    </source>
</evidence>
<reference evidence="7" key="1">
    <citation type="submission" date="2025-08" db="UniProtKB">
        <authorList>
            <consortium name="RefSeq"/>
        </authorList>
    </citation>
    <scope>IDENTIFICATION</scope>
</reference>
<evidence type="ECO:0000313" key="6">
    <source>
        <dbReference type="Proteomes" id="UP000694888"/>
    </source>
</evidence>
<feature type="transmembrane region" description="Helical" evidence="5">
    <location>
        <begin position="73"/>
        <end position="97"/>
    </location>
</feature>
<feature type="transmembrane region" description="Helical" evidence="5">
    <location>
        <begin position="148"/>
        <end position="169"/>
    </location>
</feature>
<sequence>MGNIFRTASVWLKVAIICMGLGLLLFVIGFATVAWKVDRYPGKTEVGLWQTYYCSGRGCGSYKYAVVTDFHRAVQAMECIGLIGFFLAILVLLLYLCMDSCRRRDFLQAATVFTFVGVVFSCIGYTMFGASDSDYNLGRGREVGWSMGVAIAGTVAYGVAGLMLILQLIGR</sequence>
<proteinExistence type="predicted"/>
<name>A0ABM0JY75_APLCA</name>
<evidence type="ECO:0000256" key="3">
    <source>
        <dbReference type="ARBA" id="ARBA00022989"/>
    </source>
</evidence>
<evidence type="ECO:0000256" key="1">
    <source>
        <dbReference type="ARBA" id="ARBA00004141"/>
    </source>
</evidence>
<keyword evidence="4 5" id="KW-0472">Membrane</keyword>
<feature type="transmembrane region" description="Helical" evidence="5">
    <location>
        <begin position="109"/>
        <end position="128"/>
    </location>
</feature>
<dbReference type="Proteomes" id="UP000694888">
    <property type="component" value="Unplaced"/>
</dbReference>
<keyword evidence="6" id="KW-1185">Reference proteome</keyword>
<dbReference type="GeneID" id="101852108"/>
<protein>
    <submittedName>
        <fullName evidence="7">Uncharacterized protein LOC101852108</fullName>
    </submittedName>
</protein>
<dbReference type="Pfam" id="PF00822">
    <property type="entry name" value="PMP22_Claudin"/>
    <property type="match status" value="1"/>
</dbReference>
<dbReference type="RefSeq" id="XP_005104357.1">
    <property type="nucleotide sequence ID" value="XM_005104300.3"/>
</dbReference>
<dbReference type="InterPro" id="IPR004031">
    <property type="entry name" value="PMP22/EMP/MP20/Claudin"/>
</dbReference>
<evidence type="ECO:0000256" key="2">
    <source>
        <dbReference type="ARBA" id="ARBA00022692"/>
    </source>
</evidence>
<accession>A0ABM0JY75</accession>